<dbReference type="InterPro" id="IPR038603">
    <property type="entry name" value="Znf_FCS_sf"/>
</dbReference>
<evidence type="ECO:0000256" key="2">
    <source>
        <dbReference type="ARBA" id="ARBA00022771"/>
    </source>
</evidence>
<dbReference type="EMBL" id="JAINUF010000004">
    <property type="protein sequence ID" value="KAJ8363275.1"/>
    <property type="molecule type" value="Genomic_DNA"/>
</dbReference>
<dbReference type="GO" id="GO:0003700">
    <property type="term" value="F:DNA-binding transcription factor activity"/>
    <property type="evidence" value="ECO:0007669"/>
    <property type="project" value="UniProtKB-UniRule"/>
</dbReference>
<dbReference type="InterPro" id="IPR006612">
    <property type="entry name" value="THAP_Znf"/>
</dbReference>
<dbReference type="PROSITE" id="PS51024">
    <property type="entry name" value="ZF_FCS"/>
    <property type="match status" value="1"/>
</dbReference>
<comment type="subcellular location">
    <subcellularLocation>
        <location evidence="8">Nucleus</location>
        <location evidence="8">Nucleoplasm</location>
    </subcellularLocation>
</comment>
<evidence type="ECO:0000259" key="10">
    <source>
        <dbReference type="PROSITE" id="PS50950"/>
    </source>
</evidence>
<dbReference type="GO" id="GO:0008270">
    <property type="term" value="F:zinc ion binding"/>
    <property type="evidence" value="ECO:0007669"/>
    <property type="project" value="UniProtKB-KW"/>
</dbReference>
<evidence type="ECO:0000313" key="13">
    <source>
        <dbReference type="Proteomes" id="UP001152622"/>
    </source>
</evidence>
<feature type="domain" description="FCS-type" evidence="11">
    <location>
        <begin position="212"/>
        <end position="247"/>
    </location>
</feature>
<dbReference type="Gene3D" id="6.20.210.20">
    <property type="entry name" value="THAP domain"/>
    <property type="match status" value="1"/>
</dbReference>
<evidence type="ECO:0000313" key="12">
    <source>
        <dbReference type="EMBL" id="KAJ8363275.1"/>
    </source>
</evidence>
<dbReference type="Proteomes" id="UP001152622">
    <property type="component" value="Chromosome 4"/>
</dbReference>
<protein>
    <recommendedName>
        <fullName evidence="8">THAP domain-containing protein 1</fullName>
    </recommendedName>
</protein>
<dbReference type="Pfam" id="PF21319">
    <property type="entry name" value="zf-FCS_1"/>
    <property type="match status" value="1"/>
</dbReference>
<dbReference type="InterPro" id="IPR012313">
    <property type="entry name" value="Znf_FCS"/>
</dbReference>
<reference evidence="12" key="1">
    <citation type="journal article" date="2023" name="Science">
        <title>Genome structures resolve the early diversification of teleost fishes.</title>
        <authorList>
            <person name="Parey E."/>
            <person name="Louis A."/>
            <person name="Montfort J."/>
            <person name="Bouchez O."/>
            <person name="Roques C."/>
            <person name="Iampietro C."/>
            <person name="Lluch J."/>
            <person name="Castinel A."/>
            <person name="Donnadieu C."/>
            <person name="Desvignes T."/>
            <person name="Floi Bucao C."/>
            <person name="Jouanno E."/>
            <person name="Wen M."/>
            <person name="Mejri S."/>
            <person name="Dirks R."/>
            <person name="Jansen H."/>
            <person name="Henkel C."/>
            <person name="Chen W.J."/>
            <person name="Zahm M."/>
            <person name="Cabau C."/>
            <person name="Klopp C."/>
            <person name="Thompson A.W."/>
            <person name="Robinson-Rechavi M."/>
            <person name="Braasch I."/>
            <person name="Lecointre G."/>
            <person name="Bobe J."/>
            <person name="Postlethwait J.H."/>
            <person name="Berthelot C."/>
            <person name="Roest Crollius H."/>
            <person name="Guiguen Y."/>
        </authorList>
    </citation>
    <scope>NUCLEOTIDE SEQUENCE</scope>
    <source>
        <strain evidence="12">WJC10195</strain>
    </source>
</reference>
<keyword evidence="1" id="KW-0479">Metal-binding</keyword>
<organism evidence="12 13">
    <name type="scientific">Synaphobranchus kaupii</name>
    <name type="common">Kaup's arrowtooth eel</name>
    <dbReference type="NCBI Taxonomy" id="118154"/>
    <lineage>
        <taxon>Eukaryota</taxon>
        <taxon>Metazoa</taxon>
        <taxon>Chordata</taxon>
        <taxon>Craniata</taxon>
        <taxon>Vertebrata</taxon>
        <taxon>Euteleostomi</taxon>
        <taxon>Actinopterygii</taxon>
        <taxon>Neopterygii</taxon>
        <taxon>Teleostei</taxon>
        <taxon>Anguilliformes</taxon>
        <taxon>Synaphobranchidae</taxon>
        <taxon>Synaphobranchus</taxon>
    </lineage>
</organism>
<evidence type="ECO:0000256" key="7">
    <source>
        <dbReference type="PROSITE-ProRule" id="PRU00367"/>
    </source>
</evidence>
<sequence>MQYNTENIMIPTSEWVICREGRTMPNRCVAYGCQKTHEDNVTLFKFPKESAEYHIWEKQVQRTRNNWTAKSTSHLCSDHFGKDCFEPKPSAAVKGTVPKVSLKLKEGSVPTVFIRPPCSSCGGDGRDCSTCTPRAKKGRNMGNHKDRTTLEGPAGTAGPFQRSTGGLEPEENDDDDDDEDDDDDDDDDDEEENEEAVISPTKGPASPSKVSSPKEDEPAVCEMCGIVGTKDTFYSKTKRFCSVSCSRSYSSNSKKASILARLQVRAQQGAAVCF</sequence>
<comment type="caution">
    <text evidence="12">The sequence shown here is derived from an EMBL/GenBank/DDBJ whole genome shotgun (WGS) entry which is preliminary data.</text>
</comment>
<name>A0A9Q1J2I6_SYNKA</name>
<dbReference type="Pfam" id="PF05485">
    <property type="entry name" value="THAP"/>
    <property type="match status" value="1"/>
</dbReference>
<keyword evidence="3" id="KW-0862">Zinc</keyword>
<dbReference type="SMART" id="SM00980">
    <property type="entry name" value="THAP"/>
    <property type="match status" value="1"/>
</dbReference>
<dbReference type="PANTHER" id="PTHR46600">
    <property type="entry name" value="THAP DOMAIN-CONTAINING"/>
    <property type="match status" value="1"/>
</dbReference>
<dbReference type="InterPro" id="IPR026516">
    <property type="entry name" value="THAP1/10"/>
</dbReference>
<dbReference type="PROSITE" id="PS50950">
    <property type="entry name" value="ZF_THAP"/>
    <property type="match status" value="1"/>
</dbReference>
<keyword evidence="8" id="KW-0131">Cell cycle</keyword>
<keyword evidence="2 7" id="KW-0863">Zinc-finger</keyword>
<evidence type="ECO:0000256" key="9">
    <source>
        <dbReference type="SAM" id="MobiDB-lite"/>
    </source>
</evidence>
<comment type="function">
    <text evidence="8">DNA-binding transcription regulator that regulates endothelial cell proliferation and G1/S cell-cycle progression. Specifically binds the 5'-[AT]NTNN[GT]GGCA[AGT]-3' core DNA sequence and acts by modulating expression of pRB-E2F cell-cycle target genes.</text>
</comment>
<evidence type="ECO:0000256" key="4">
    <source>
        <dbReference type="ARBA" id="ARBA00023125"/>
    </source>
</evidence>
<keyword evidence="8" id="KW-0175">Coiled coil</keyword>
<dbReference type="OrthoDB" id="5800688at2759"/>
<keyword evidence="8" id="KW-0804">Transcription</keyword>
<keyword evidence="5 8" id="KW-0539">Nucleus</keyword>
<keyword evidence="13" id="KW-1185">Reference proteome</keyword>
<evidence type="ECO:0000256" key="3">
    <source>
        <dbReference type="ARBA" id="ARBA00022833"/>
    </source>
</evidence>
<keyword evidence="8" id="KW-0805">Transcription regulation</keyword>
<dbReference type="FunFam" id="3.30.60.160:FF:000001">
    <property type="entry name" value="MBT domain-containing protein 1 isoform X1"/>
    <property type="match status" value="1"/>
</dbReference>
<comment type="similarity">
    <text evidence="8">Belongs to the THAP1 family.</text>
</comment>
<dbReference type="GO" id="GO:0043565">
    <property type="term" value="F:sequence-specific DNA binding"/>
    <property type="evidence" value="ECO:0007669"/>
    <property type="project" value="UniProtKB-UniRule"/>
</dbReference>
<evidence type="ECO:0000259" key="11">
    <source>
        <dbReference type="PROSITE" id="PS51024"/>
    </source>
</evidence>
<dbReference type="Gene3D" id="3.30.60.160">
    <property type="match status" value="1"/>
</dbReference>
<dbReference type="PANTHER" id="PTHR46600:SF11">
    <property type="entry name" value="THAP DOMAIN-CONTAINING PROTEIN 10"/>
    <property type="match status" value="1"/>
</dbReference>
<dbReference type="GO" id="GO:0001935">
    <property type="term" value="P:endothelial cell proliferation"/>
    <property type="evidence" value="ECO:0007669"/>
    <property type="project" value="UniProtKB-UniRule"/>
</dbReference>
<dbReference type="SUPFAM" id="SSF57716">
    <property type="entry name" value="Glucocorticoid receptor-like (DNA-binding domain)"/>
    <property type="match status" value="1"/>
</dbReference>
<proteinExistence type="inferred from homology"/>
<feature type="region of interest" description="Disordered" evidence="9">
    <location>
        <begin position="132"/>
        <end position="218"/>
    </location>
</feature>
<evidence type="ECO:0000256" key="8">
    <source>
        <dbReference type="RuleBase" id="RU369073"/>
    </source>
</evidence>
<evidence type="ECO:0000256" key="1">
    <source>
        <dbReference type="ARBA" id="ARBA00022723"/>
    </source>
</evidence>
<dbReference type="GO" id="GO:0005654">
    <property type="term" value="C:nucleoplasm"/>
    <property type="evidence" value="ECO:0007669"/>
    <property type="project" value="UniProtKB-SubCell"/>
</dbReference>
<accession>A0A9Q1J2I6</accession>
<feature type="compositionally biased region" description="Acidic residues" evidence="9">
    <location>
        <begin position="168"/>
        <end position="195"/>
    </location>
</feature>
<dbReference type="AlphaFoldDB" id="A0A9Q1J2I6"/>
<evidence type="ECO:0000256" key="5">
    <source>
        <dbReference type="ARBA" id="ARBA00023242"/>
    </source>
</evidence>
<gene>
    <name evidence="12" type="ORF">SKAU_G00121060</name>
</gene>
<evidence type="ECO:0000256" key="6">
    <source>
        <dbReference type="PROSITE-ProRule" id="PRU00309"/>
    </source>
</evidence>
<dbReference type="InterPro" id="IPR038441">
    <property type="entry name" value="THAP_Znf_sf"/>
</dbReference>
<feature type="domain" description="THAP-type" evidence="10">
    <location>
        <begin position="24"/>
        <end position="113"/>
    </location>
</feature>
<dbReference type="SMART" id="SM00692">
    <property type="entry name" value="DM3"/>
    <property type="match status" value="1"/>
</dbReference>
<keyword evidence="4 6" id="KW-0238">DNA-binding</keyword>